<name>A0A6C0LUC0_9ZZZZ</name>
<feature type="transmembrane region" description="Helical" evidence="1">
    <location>
        <begin position="12"/>
        <end position="33"/>
    </location>
</feature>
<keyword evidence="1" id="KW-0812">Transmembrane</keyword>
<dbReference type="EMBL" id="MN740567">
    <property type="protein sequence ID" value="QHU34207.1"/>
    <property type="molecule type" value="Genomic_DNA"/>
</dbReference>
<accession>A0A6C0LUC0</accession>
<feature type="transmembrane region" description="Helical" evidence="1">
    <location>
        <begin position="39"/>
        <end position="57"/>
    </location>
</feature>
<organism evidence="2">
    <name type="scientific">viral metagenome</name>
    <dbReference type="NCBI Taxonomy" id="1070528"/>
    <lineage>
        <taxon>unclassified sequences</taxon>
        <taxon>metagenomes</taxon>
        <taxon>organismal metagenomes</taxon>
    </lineage>
</organism>
<evidence type="ECO:0000256" key="1">
    <source>
        <dbReference type="SAM" id="Phobius"/>
    </source>
</evidence>
<evidence type="ECO:0000313" key="2">
    <source>
        <dbReference type="EMBL" id="QHU34207.1"/>
    </source>
</evidence>
<sequence>MPVKYMKSLKMTLVVVVAIGALNFIIPELMSIVDVGYQSYGSYLQWFTMLGLFYVILPDKQPSIFT</sequence>
<keyword evidence="1" id="KW-1133">Transmembrane helix</keyword>
<dbReference type="AlphaFoldDB" id="A0A6C0LUC0"/>
<reference evidence="2" key="1">
    <citation type="journal article" date="2020" name="Nature">
        <title>Giant virus diversity and host interactions through global metagenomics.</title>
        <authorList>
            <person name="Schulz F."/>
            <person name="Roux S."/>
            <person name="Paez-Espino D."/>
            <person name="Jungbluth S."/>
            <person name="Walsh D.A."/>
            <person name="Denef V.J."/>
            <person name="McMahon K.D."/>
            <person name="Konstantinidis K.T."/>
            <person name="Eloe-Fadrosh E.A."/>
            <person name="Kyrpides N.C."/>
            <person name="Woyke T."/>
        </authorList>
    </citation>
    <scope>NUCLEOTIDE SEQUENCE</scope>
    <source>
        <strain evidence="2">GVMAG-S-1016713-123</strain>
    </source>
</reference>
<keyword evidence="1" id="KW-0472">Membrane</keyword>
<proteinExistence type="predicted"/>
<protein>
    <submittedName>
        <fullName evidence="2">Uncharacterized protein</fullName>
    </submittedName>
</protein>